<accession>A0A1G2PXW1</accession>
<evidence type="ECO:0000313" key="2">
    <source>
        <dbReference type="EMBL" id="OHA53165.1"/>
    </source>
</evidence>
<dbReference type="Proteomes" id="UP000177865">
    <property type="component" value="Unassembled WGS sequence"/>
</dbReference>
<proteinExistence type="predicted"/>
<dbReference type="PANTHER" id="PTHR36851">
    <property type="entry name" value="UNNAMED PRODUCT"/>
    <property type="match status" value="1"/>
</dbReference>
<sequence>MAAPSYLFAGPARDFSDPRDRRLRRALEIFPGALVWATLLGIPLISFFAPAVAAGFIIAFDVYWFASTIYVALFVVRSALKMRTHLRIDWMERLRTLPVAQIRVPEVSRWEDVIHLVILPTYREGPEIVGPAIASLEASTFPKEKLFVVLATEERAGDTAQRTASELRERYAASFGKFLVTIHPADIPGEIAGKGSNEAYAAQEALRKLIDPLGLAYERVVVSSFDSDTRTPSGYFACLTYHYLTAEKPLRSSFQPVPLYHNNIWEAPLFSRIAAIGSTVWQLFMQGQPDLLETFSSHSMPLRALVDAGFWNTRLVSEDSLIFAQCYLAFDGDYRVVSLFYPVSMDANVGRTFRATMASVYRQHRRWAYGVEKIPYAIFGFVKNTRIPLLERIRRGLRLVLGFWSWACAPFLILFLGWLPVMIGGEEFRQTVLAFNLPRWTRNLMMVATVGLFVNGGLTFLLLPPRPKGTPRWAYLSMVLQWLLLPFSFILTSAIPAIDAETRMMLGKYLGFWVTEKVRRRPGDDSTSAGT</sequence>
<keyword evidence="1" id="KW-0812">Transmembrane</keyword>
<gene>
    <name evidence="2" type="ORF">A2991_02015</name>
</gene>
<dbReference type="PANTHER" id="PTHR36851:SF1">
    <property type="entry name" value="GLYCO_TRANS_2-LIKE DOMAIN-CONTAINING PROTEIN"/>
    <property type="match status" value="1"/>
</dbReference>
<feature type="transmembrane region" description="Helical" evidence="1">
    <location>
        <begin position="55"/>
        <end position="76"/>
    </location>
</feature>
<protein>
    <recommendedName>
        <fullName evidence="4">Glycosyltransferase 2-like domain-containing protein</fullName>
    </recommendedName>
</protein>
<evidence type="ECO:0008006" key="4">
    <source>
        <dbReference type="Google" id="ProtNLM"/>
    </source>
</evidence>
<keyword evidence="1" id="KW-1133">Transmembrane helix</keyword>
<dbReference type="EMBL" id="MHSZ01000021">
    <property type="protein sequence ID" value="OHA53165.1"/>
    <property type="molecule type" value="Genomic_DNA"/>
</dbReference>
<feature type="transmembrane region" description="Helical" evidence="1">
    <location>
        <begin position="443"/>
        <end position="463"/>
    </location>
</feature>
<evidence type="ECO:0000313" key="3">
    <source>
        <dbReference type="Proteomes" id="UP000177865"/>
    </source>
</evidence>
<name>A0A1G2PXW1_9BACT</name>
<evidence type="ECO:0000256" key="1">
    <source>
        <dbReference type="SAM" id="Phobius"/>
    </source>
</evidence>
<feature type="transmembrane region" description="Helical" evidence="1">
    <location>
        <begin position="29"/>
        <end position="49"/>
    </location>
</feature>
<comment type="caution">
    <text evidence="2">The sequence shown here is derived from an EMBL/GenBank/DDBJ whole genome shotgun (WGS) entry which is preliminary data.</text>
</comment>
<reference evidence="2 3" key="1">
    <citation type="journal article" date="2016" name="Nat. Commun.">
        <title>Thousands of microbial genomes shed light on interconnected biogeochemical processes in an aquifer system.</title>
        <authorList>
            <person name="Anantharaman K."/>
            <person name="Brown C.T."/>
            <person name="Hug L.A."/>
            <person name="Sharon I."/>
            <person name="Castelle C.J."/>
            <person name="Probst A.J."/>
            <person name="Thomas B.C."/>
            <person name="Singh A."/>
            <person name="Wilkins M.J."/>
            <person name="Karaoz U."/>
            <person name="Brodie E.L."/>
            <person name="Williams K.H."/>
            <person name="Hubbard S.S."/>
            <person name="Banfield J.F."/>
        </authorList>
    </citation>
    <scope>NUCLEOTIDE SEQUENCE [LARGE SCALE GENOMIC DNA]</scope>
</reference>
<dbReference type="InterPro" id="IPR029044">
    <property type="entry name" value="Nucleotide-diphossugar_trans"/>
</dbReference>
<organism evidence="2 3">
    <name type="scientific">Candidatus Terrybacteria bacterium RIFCSPLOWO2_01_FULL_58_14</name>
    <dbReference type="NCBI Taxonomy" id="1802369"/>
    <lineage>
        <taxon>Bacteria</taxon>
        <taxon>Candidatus Terryibacteriota</taxon>
    </lineage>
</organism>
<feature type="transmembrane region" description="Helical" evidence="1">
    <location>
        <begin position="399"/>
        <end position="423"/>
    </location>
</feature>
<keyword evidence="1" id="KW-0472">Membrane</keyword>
<dbReference type="AlphaFoldDB" id="A0A1G2PXW1"/>
<feature type="transmembrane region" description="Helical" evidence="1">
    <location>
        <begin position="475"/>
        <end position="498"/>
    </location>
</feature>
<dbReference type="SUPFAM" id="SSF53448">
    <property type="entry name" value="Nucleotide-diphospho-sugar transferases"/>
    <property type="match status" value="1"/>
</dbReference>